<dbReference type="EMBL" id="NRRL01000078">
    <property type="protein sequence ID" value="MBK1670174.1"/>
    <property type="molecule type" value="Genomic_DNA"/>
</dbReference>
<keyword evidence="5" id="KW-1185">Reference proteome</keyword>
<dbReference type="Proteomes" id="UP001296873">
    <property type="component" value="Unassembled WGS sequence"/>
</dbReference>
<dbReference type="RefSeq" id="WP_200342529.1">
    <property type="nucleotide sequence ID" value="NZ_NRRL01000078.1"/>
</dbReference>
<evidence type="ECO:0000256" key="1">
    <source>
        <dbReference type="ARBA" id="ARBA00022448"/>
    </source>
</evidence>
<reference evidence="4 5" key="1">
    <citation type="journal article" date="2020" name="Microorganisms">
        <title>Osmotic Adaptation and Compatible Solute Biosynthesis of Phototrophic Bacteria as Revealed from Genome Analyses.</title>
        <authorList>
            <person name="Imhoff J.F."/>
            <person name="Rahn T."/>
            <person name="Kunzel S."/>
            <person name="Keller A."/>
            <person name="Neulinger S.C."/>
        </authorList>
    </citation>
    <scope>NUCLEOTIDE SEQUENCE [LARGE SCALE GENOMIC DNA]</scope>
    <source>
        <strain evidence="4 5">DSM 9895</strain>
    </source>
</reference>
<dbReference type="PANTHER" id="PTHR34982">
    <property type="entry name" value="YOP PROTEINS TRANSLOCATION PROTEIN L"/>
    <property type="match status" value="1"/>
</dbReference>
<evidence type="ECO:0000313" key="5">
    <source>
        <dbReference type="Proteomes" id="UP001296873"/>
    </source>
</evidence>
<gene>
    <name evidence="4" type="ORF">CKO28_19250</name>
</gene>
<evidence type="ECO:0000313" key="4">
    <source>
        <dbReference type="EMBL" id="MBK1670174.1"/>
    </source>
</evidence>
<evidence type="ECO:0000256" key="3">
    <source>
        <dbReference type="SAM" id="MobiDB-lite"/>
    </source>
</evidence>
<feature type="compositionally biased region" description="Pro residues" evidence="3">
    <location>
        <begin position="27"/>
        <end position="37"/>
    </location>
</feature>
<comment type="caution">
    <text evidence="4">The sequence shown here is derived from an EMBL/GenBank/DDBJ whole genome shotgun (WGS) entry which is preliminary data.</text>
</comment>
<protein>
    <recommendedName>
        <fullName evidence="6">Flagellar assembly protein FliH/Type III secretion system HrpE domain-containing protein</fullName>
    </recommendedName>
</protein>
<keyword evidence="1" id="KW-0813">Transport</keyword>
<feature type="region of interest" description="Disordered" evidence="3">
    <location>
        <begin position="217"/>
        <end position="275"/>
    </location>
</feature>
<feature type="region of interest" description="Disordered" evidence="3">
    <location>
        <begin position="1"/>
        <end position="79"/>
    </location>
</feature>
<evidence type="ECO:0008006" key="6">
    <source>
        <dbReference type="Google" id="ProtNLM"/>
    </source>
</evidence>
<sequence length="275" mass="29279">MAAAQKFMFGRDFAEEPPRPNRRAQPEPEPAAKPAPDPEPEPEPTYSAEELAAARAQAHAEGRAAGLAEGRQAAEAEAEQALTQALERVAGGLETLVAGEGKARETRDRESLDLCVGLLRRLFPALARKHGQAEIEQVFQDALERLRDEPRVVVRCADRHLDGLKDRVDGLAARLGFEGRVVLLADETMQPGDARVEWADGGVERDSERLWQDVERAVDRALAPPAPDTAPHDGAAASGTRDDGAARSNGGGAAHAAPADTTPDPAATPDDGRHA</sequence>
<dbReference type="PANTHER" id="PTHR34982:SF1">
    <property type="entry name" value="FLAGELLAR ASSEMBLY PROTEIN FLIH"/>
    <property type="match status" value="1"/>
</dbReference>
<accession>A0ABS1DK78</accession>
<feature type="compositionally biased region" description="Low complexity" evidence="3">
    <location>
        <begin position="254"/>
        <end position="269"/>
    </location>
</feature>
<keyword evidence="2" id="KW-0653">Protein transport</keyword>
<organism evidence="4 5">
    <name type="scientific">Rhodovibrio sodomensis</name>
    <dbReference type="NCBI Taxonomy" id="1088"/>
    <lineage>
        <taxon>Bacteria</taxon>
        <taxon>Pseudomonadati</taxon>
        <taxon>Pseudomonadota</taxon>
        <taxon>Alphaproteobacteria</taxon>
        <taxon>Rhodospirillales</taxon>
        <taxon>Rhodovibrionaceae</taxon>
        <taxon>Rhodovibrio</taxon>
    </lineage>
</organism>
<dbReference type="InterPro" id="IPR051472">
    <property type="entry name" value="T3SS_Stator/FliH"/>
</dbReference>
<name>A0ABS1DK78_9PROT</name>
<proteinExistence type="predicted"/>
<evidence type="ECO:0000256" key="2">
    <source>
        <dbReference type="ARBA" id="ARBA00022927"/>
    </source>
</evidence>
<feature type="compositionally biased region" description="Low complexity" evidence="3">
    <location>
        <begin position="48"/>
        <end position="79"/>
    </location>
</feature>